<dbReference type="OrthoDB" id="188274at2"/>
<dbReference type="GO" id="GO:0008270">
    <property type="term" value="F:zinc ion binding"/>
    <property type="evidence" value="ECO:0007669"/>
    <property type="project" value="UniProtKB-KW"/>
</dbReference>
<dbReference type="PANTHER" id="PTHR38133">
    <property type="entry name" value="SLR1429 PROTEIN"/>
    <property type="match status" value="1"/>
</dbReference>
<dbReference type="EMBL" id="CP034235">
    <property type="protein sequence ID" value="QGQ94205.1"/>
    <property type="molecule type" value="Genomic_DNA"/>
</dbReference>
<dbReference type="InterPro" id="IPR007527">
    <property type="entry name" value="Znf_SWIM"/>
</dbReference>
<evidence type="ECO:0000259" key="2">
    <source>
        <dbReference type="PROSITE" id="PS50966"/>
    </source>
</evidence>
<evidence type="ECO:0000313" key="3">
    <source>
        <dbReference type="EMBL" id="QGQ94205.1"/>
    </source>
</evidence>
<reference evidence="4" key="1">
    <citation type="submission" date="2018-11" db="EMBL/GenBank/DDBJ databases">
        <title>Complete genome sequence of Paenibacillus sp. ML311-T8.</title>
        <authorList>
            <person name="Nam Y.-D."/>
            <person name="Kang J."/>
            <person name="Chung W.-H."/>
            <person name="Park Y.S."/>
        </authorList>
    </citation>
    <scope>NUCLEOTIDE SEQUENCE [LARGE SCALE GENOMIC DNA]</scope>
    <source>
        <strain evidence="4">ML311-T8</strain>
    </source>
</reference>
<accession>A0A6B8RF63</accession>
<keyword evidence="1" id="KW-0862">Zinc</keyword>
<proteinExistence type="predicted"/>
<protein>
    <recommendedName>
        <fullName evidence="2">SWIM-type domain-containing protein</fullName>
    </recommendedName>
</protein>
<sequence length="242" mass="26908">MSFYGGFPKYVSVAERKEQALESIEKLRLKNPDIAPVVVTGKSLTRTWWGKSWNVNLESYADYTNRISRGRAYVRNGAVLDLQIKEGTVRAQVQGSGSKPYQITIAIIPLAQKNWETLTKECAGKIDSLQELIEGKFPKGLSELFTAKGKGLFPAPREISLKCNCPDGAKMCKHLAAVLYGVGVRLDDDPTLFFKLRGVNVEALISETITKQTNALLEKSKTKSRRVMEDTDVSDMFGIDLD</sequence>
<organism evidence="3 4">
    <name type="scientific">Paenibacillus psychroresistens</name>
    <dbReference type="NCBI Taxonomy" id="1778678"/>
    <lineage>
        <taxon>Bacteria</taxon>
        <taxon>Bacillati</taxon>
        <taxon>Bacillota</taxon>
        <taxon>Bacilli</taxon>
        <taxon>Bacillales</taxon>
        <taxon>Paenibacillaceae</taxon>
        <taxon>Paenibacillus</taxon>
    </lineage>
</organism>
<dbReference type="PROSITE" id="PS50966">
    <property type="entry name" value="ZF_SWIM"/>
    <property type="match status" value="1"/>
</dbReference>
<dbReference type="RefSeq" id="WP_155699203.1">
    <property type="nucleotide sequence ID" value="NZ_CP034235.1"/>
</dbReference>
<keyword evidence="4" id="KW-1185">Reference proteome</keyword>
<keyword evidence="1" id="KW-0479">Metal-binding</keyword>
<evidence type="ECO:0000313" key="4">
    <source>
        <dbReference type="Proteomes" id="UP000426246"/>
    </source>
</evidence>
<name>A0A6B8RF63_9BACL</name>
<keyword evidence="1" id="KW-0863">Zinc-finger</keyword>
<dbReference type="PANTHER" id="PTHR38133:SF1">
    <property type="entry name" value="SLR1429 PROTEIN"/>
    <property type="match status" value="1"/>
</dbReference>
<gene>
    <name evidence="3" type="ORF">EHS13_04420</name>
</gene>
<dbReference type="Proteomes" id="UP000426246">
    <property type="component" value="Chromosome"/>
</dbReference>
<evidence type="ECO:0000256" key="1">
    <source>
        <dbReference type="PROSITE-ProRule" id="PRU00325"/>
    </source>
</evidence>
<dbReference type="AlphaFoldDB" id="A0A6B8RF63"/>
<dbReference type="KEGG" id="ppsc:EHS13_04420"/>
<feature type="domain" description="SWIM-type" evidence="2">
    <location>
        <begin position="153"/>
        <end position="183"/>
    </location>
</feature>